<dbReference type="PANTHER" id="PTHR41248:SF1">
    <property type="entry name" value="NORD PROTEIN"/>
    <property type="match status" value="1"/>
</dbReference>
<dbReference type="EMBL" id="MUZR01000066">
    <property type="protein sequence ID" value="OOC09055.1"/>
    <property type="molecule type" value="Genomic_DNA"/>
</dbReference>
<dbReference type="Proteomes" id="UP000189177">
    <property type="component" value="Unassembled WGS sequence"/>
</dbReference>
<dbReference type="STRING" id="252474.B1A74_13040"/>
<dbReference type="CDD" id="cd01454">
    <property type="entry name" value="vWA_norD_type"/>
    <property type="match status" value="1"/>
</dbReference>
<dbReference type="SUPFAM" id="SSF53300">
    <property type="entry name" value="vWA-like"/>
    <property type="match status" value="1"/>
</dbReference>
<reference evidence="3 4" key="1">
    <citation type="submission" date="2017-02" db="EMBL/GenBank/DDBJ databases">
        <title>Genomic diversity within the haloalkaliphilic genus Thioalkalivibrio.</title>
        <authorList>
            <person name="Ahn A.-C."/>
            <person name="Meier-Kolthoff J."/>
            <person name="Overmars L."/>
            <person name="Richter M."/>
            <person name="Woyke T."/>
            <person name="Sorokin D.Y."/>
            <person name="Muyzer G."/>
        </authorList>
    </citation>
    <scope>NUCLEOTIDE SEQUENCE [LARGE SCALE GENOMIC DNA]</scope>
    <source>
        <strain evidence="3 4">HL17</strain>
    </source>
</reference>
<proteinExistence type="predicted"/>
<dbReference type="PANTHER" id="PTHR41248">
    <property type="entry name" value="NORD PROTEIN"/>
    <property type="match status" value="1"/>
</dbReference>
<dbReference type="RefSeq" id="WP_077244881.1">
    <property type="nucleotide sequence ID" value="NZ_MUZR01000066.1"/>
</dbReference>
<dbReference type="SMART" id="SM00327">
    <property type="entry name" value="VWA"/>
    <property type="match status" value="1"/>
</dbReference>
<name>A0A1V2ZVI9_9GAMM</name>
<evidence type="ECO:0000259" key="2">
    <source>
        <dbReference type="PROSITE" id="PS50234"/>
    </source>
</evidence>
<dbReference type="OrthoDB" id="9758211at2"/>
<dbReference type="InterPro" id="IPR051928">
    <property type="entry name" value="NorD/CobT"/>
</dbReference>
<dbReference type="InterPro" id="IPR036465">
    <property type="entry name" value="vWFA_dom_sf"/>
</dbReference>
<dbReference type="InterPro" id="IPR002035">
    <property type="entry name" value="VWF_A"/>
</dbReference>
<feature type="domain" description="VWFA" evidence="2">
    <location>
        <begin position="662"/>
        <end position="851"/>
    </location>
</feature>
<evidence type="ECO:0000313" key="3">
    <source>
        <dbReference type="EMBL" id="OOC09055.1"/>
    </source>
</evidence>
<sequence length="853" mass="96604">MSEQVRNDGGADSEAGDLVEIEEILQHLEDMSFVAHRDAKEALPAIREFGAGPARRWIETARDLFFHDREAGKSFMRHSARMAEHVGGVEPWRAQAAEFARWVNSADALEGFMSQADRVFAAWGEDGEREWYATGLRWCERSLPDARAYFETDFDKLAAGRGIEGLRALIDPAETLFDERGLTLDCYLEGAPIARNLVGDGGLLSWARRGADLLKAGRSRGEAYFRLESDESLKLLLDALPGFRPRMHGRFLRLVMLAWLDADIPLADSSWKPGEGRPMLETDGRRLFMPAVMDSREEALVATQHAAAHLAYDTYALSRVERLFERAGSEHPPLDDRSRITWRPLFAAFGERMFRFQILFDLAEDLRVNARVAPRILRFLERLVRLAEAYERPAEPAGTYFDFALRAHRALLEGREPEDPRLARMLEPDADVVTAWEVAEELFADGAFPEITIEERAEAYLPGLSLNAALPVYPQRERNGELADFRDHEAHDEHKFEHEKQEEQPQQAPEDAQKDPDADIQTPQQETSGTGGRIGTGIPQPAQVAKRAAPYTPKKDGILYPEWDYREQRYISDWVNLYERVLDDEAPDRAAEILTRHADTLKRLTRGLEMQRPMRPAPLRKQMDGDELDTEAVIDYVADKKAGLSPKAFIYRRRAVQHRDTSVLMLADMSTSIMARHPGGQGKIVDRVREGMMLFAEAIDRVGDPCAIAGFASKQRDQVNYYWLKDFNEDLSATVRNRIAGVSGRLASRMGAGIRHSLEAFRRSSAQRRLLLILSDGRPADYDDGGDQRYLHEDTRMAMKEAVDAGVHPFCVTLDPSGSEYLPAIFGPGHYTIIDHVDELPRRLPEIYLRLRQ</sequence>
<organism evidence="3 4">
    <name type="scientific">Thioalkalivibrio halophilus</name>
    <dbReference type="NCBI Taxonomy" id="252474"/>
    <lineage>
        <taxon>Bacteria</taxon>
        <taxon>Pseudomonadati</taxon>
        <taxon>Pseudomonadota</taxon>
        <taxon>Gammaproteobacteria</taxon>
        <taxon>Chromatiales</taxon>
        <taxon>Ectothiorhodospiraceae</taxon>
        <taxon>Thioalkalivibrio</taxon>
    </lineage>
</organism>
<dbReference type="AlphaFoldDB" id="A0A1V2ZVI9"/>
<dbReference type="PROSITE" id="PS50234">
    <property type="entry name" value="VWFA"/>
    <property type="match status" value="1"/>
</dbReference>
<feature type="region of interest" description="Disordered" evidence="1">
    <location>
        <begin position="491"/>
        <end position="550"/>
    </location>
</feature>
<evidence type="ECO:0000256" key="1">
    <source>
        <dbReference type="SAM" id="MobiDB-lite"/>
    </source>
</evidence>
<protein>
    <submittedName>
        <fullName evidence="3">VWA domain-containing protein</fullName>
    </submittedName>
</protein>
<comment type="caution">
    <text evidence="3">The sequence shown here is derived from an EMBL/GenBank/DDBJ whole genome shotgun (WGS) entry which is preliminary data.</text>
</comment>
<keyword evidence="4" id="KW-1185">Reference proteome</keyword>
<feature type="compositionally biased region" description="Basic and acidic residues" evidence="1">
    <location>
        <begin position="491"/>
        <end position="503"/>
    </location>
</feature>
<gene>
    <name evidence="3" type="ORF">B1A74_13040</name>
</gene>
<evidence type="ECO:0000313" key="4">
    <source>
        <dbReference type="Proteomes" id="UP000189177"/>
    </source>
</evidence>
<dbReference type="Gene3D" id="3.40.50.410">
    <property type="entry name" value="von Willebrand factor, type A domain"/>
    <property type="match status" value="1"/>
</dbReference>
<accession>A0A1V2ZVI9</accession>